<evidence type="ECO:0000313" key="2">
    <source>
        <dbReference type="EMBL" id="UOG58855.1"/>
    </source>
</evidence>
<dbReference type="AlphaFoldDB" id="A0A9Q8RMQ4"/>
<dbReference type="RefSeq" id="WP_141598751.1">
    <property type="nucleotide sequence ID" value="NZ_CP091955.1"/>
</dbReference>
<accession>A0A9Q8RMQ4</accession>
<dbReference type="EMBL" id="CP091959">
    <property type="protein sequence ID" value="UOG58827.1"/>
    <property type="molecule type" value="Genomic_DNA"/>
</dbReference>
<geneLocation type="plasmid" evidence="1 3">
    <name>p1_LIP1512017</name>
</geneLocation>
<proteinExistence type="predicted"/>
<gene>
    <name evidence="2" type="ORF">MAL03_20030</name>
    <name evidence="1" type="ORF">MAL03_20585</name>
</gene>
<protein>
    <recommendedName>
        <fullName evidence="4">PF09926 repeat protein</fullName>
    </recommendedName>
</protein>
<organism evidence="1 3">
    <name type="scientific">Leptospira noguchii</name>
    <dbReference type="NCBI Taxonomy" id="28182"/>
    <lineage>
        <taxon>Bacteria</taxon>
        <taxon>Pseudomonadati</taxon>
        <taxon>Spirochaetota</taxon>
        <taxon>Spirochaetia</taxon>
        <taxon>Leptospirales</taxon>
        <taxon>Leptospiraceae</taxon>
        <taxon>Leptospira</taxon>
    </lineage>
</organism>
<sequence>MEEDTRKKGYVLGEAVRDKRSGQTMYVDAAWDPEVRCVYFDAEKKGLVKVQMYPEDLERIKGLLPYLPK</sequence>
<keyword evidence="1" id="KW-0614">Plasmid</keyword>
<evidence type="ECO:0000313" key="3">
    <source>
        <dbReference type="Proteomes" id="UP000829829"/>
    </source>
</evidence>
<evidence type="ECO:0000313" key="1">
    <source>
        <dbReference type="EMBL" id="UOG58827.1"/>
    </source>
</evidence>
<name>A0A9Q8RMQ4_9LEPT</name>
<reference evidence="1" key="1">
    <citation type="submission" date="2022-02" db="EMBL/GenBank/DDBJ databases">
        <title>The genetically variable rfb locus in Leptospira is a mobile cassette and a molecular signature of serovar identity.</title>
        <authorList>
            <person name="Nieves C."/>
            <person name="Vincent A.T."/>
            <person name="Zarantonelli L."/>
            <person name="Picardeau M."/>
            <person name="Veyrier F.J."/>
            <person name="Buschiazzo A."/>
        </authorList>
    </citation>
    <scope>NUCLEOTIDE SEQUENCE</scope>
    <source>
        <strain evidence="1">IP1512017</strain>
        <plasmid evidence="1">p1_LIP1512017</plasmid>
    </source>
</reference>
<evidence type="ECO:0008006" key="4">
    <source>
        <dbReference type="Google" id="ProtNLM"/>
    </source>
</evidence>
<dbReference type="EMBL" id="CP091959">
    <property type="protein sequence ID" value="UOG58855.1"/>
    <property type="molecule type" value="Genomic_DNA"/>
</dbReference>
<dbReference type="Proteomes" id="UP000829829">
    <property type="component" value="Plasmid p1_LIP1512017"/>
</dbReference>